<gene>
    <name evidence="1" type="ORF">V1525DRAFT_62991</name>
</gene>
<sequence>MAHNFFKFYYQNDIQAFEALVESILGATDGKRGGGNTAAAAKDVNRTDAYGRTVLHLACSDNKIEFVDVLFKVPCLDILAADLESGWTALHRALYAGNIAIAQLLIATNRDTIRVKDREGNSPFDVLNSTIEGTNPFPLDLEVGGSELFTFGSNANHTLGFHDSDDRANPERVYLERPRADGGNEPAVERFRELRIRDVQMSKLHTVVLTADPTDNLYICGFGNSGRLGFATGGTQFTFKNLPKFGNSQVTQVALGQDHTLVVTADGDCYSWGSNKSGQLGYPVETKKPQDEPVQHSPRKIVAGLKREHVIGVAASRVHSVAFTDRDLFMWGKNVGQLGFPTAEGSAVEPYPRKVSSLPGPVKMATALDNATICLLANNDVIVFINGGYFKVNFPLERFADQFSVFRPRGMYAKNTITKVVSGGNTVCALSSLGDVYSFQLDGKSIENIKPNLLSKSIRPQNVWSLRRKHLAVRDLDVGQDGSVIICTESGSVWRKTKRAATKDSHGKLSEFKFTRISRLTKVVAVRSNMSGAYAAIRSDSIPPVINIDDHDLADDVERLIAFVDDYHDDIEDSRSVVSDKSVDSVRERRLPSSYLSTLRLLQDENLPQILLERLEELEMESSGVYDLYLESHEAKDILIPMNKIIIGARSKVLMGLISREQHVEGLDYNVSGGKSIIKFSNTGLLALLIFVYFAYTDVLLPIWEGFASKAQIAKRFVAAKEDLIKLSSVLKLKSLSSAVYFLQKPAQSLANDLSAAVENPLSEEWTDMVVHLQDRDVRCHSAILSSRSEFFETLTAVRWSAPVPTFAASDYELSNNPDTMHNDKTVDLRHVAAPVFQIILDFMYGKDVQTLFNTKRAESLTEFLEFVLEVLATSNELLITKLTQVCQAVLRNYVNVRNAAELLAEADLYSAEGLKMSVLKYVAMNLECMLENGHLGSLDQSIMVDLEKVVREKQVEKLPISKSGLLLELLEERNPSLAEARRKERDHLVSVFGTSLPLSYGSLPSSSLPSSFTGRAFDRRPSEGGGATAGHGFQPQNHRRRRRSSKERSIATQPVSPILRPSNPPSEFIFDMEDEPEPDWTVVKGKSKSTTSSSSSAAILASSPAGGLYDSPMSARSVLHGSFNENLLPSTPSRPDCLVRSTTPHGSLSSTPSGSLGTKHSFEARAGMSNGGLPWAPVAIKPAPLDLGTAVSQTDLQTKKLSPVSGISLGLQQKKWKDVSTPQTSQTSSSSPAIASTSSPSTTTTTASTTSKFEVKPIEEHARISQKERKKLQRQQTENGVVLSGTTKAPSSSTPWQTPIKADVRATSLLRTSGDDTTALSSPQLFPMGPQTSFATTAAQHMSSVPGVLKKKPSGNVTAGLNSGTSTPNHSRKGSPTPQTPAKAAGWSGTIPGTVGGSNPTASSGAKQPVADFQFSLAEIIEQQKTEQEIITAKATQKKSFQELREEEEFATWWEAESKRVQLHMQRQEAAAAAATAAEAAPSESKGSGGRGGRGGTGRGRGSRGRAGRGGMGKNSGENQHQNHQRPHYNPQQEFQPHKQQAAHQAGK</sequence>
<protein>
    <submittedName>
        <fullName evidence="1">Uncharacterized protein</fullName>
    </submittedName>
</protein>
<proteinExistence type="predicted"/>
<reference evidence="2" key="1">
    <citation type="journal article" date="2024" name="Front. Bioeng. Biotechnol.">
        <title>Genome-scale model development and genomic sequencing of the oleaginous clade Lipomyces.</title>
        <authorList>
            <person name="Czajka J.J."/>
            <person name="Han Y."/>
            <person name="Kim J."/>
            <person name="Mondo S.J."/>
            <person name="Hofstad B.A."/>
            <person name="Robles A."/>
            <person name="Haridas S."/>
            <person name="Riley R."/>
            <person name="LaButti K."/>
            <person name="Pangilinan J."/>
            <person name="Andreopoulos W."/>
            <person name="Lipzen A."/>
            <person name="Yan J."/>
            <person name="Wang M."/>
            <person name="Ng V."/>
            <person name="Grigoriev I.V."/>
            <person name="Spatafora J.W."/>
            <person name="Magnuson J.K."/>
            <person name="Baker S.E."/>
            <person name="Pomraning K.R."/>
        </authorList>
    </citation>
    <scope>NUCLEOTIDE SEQUENCE [LARGE SCALE GENOMIC DNA]</scope>
    <source>
        <strain evidence="2">CBS 7786</strain>
    </source>
</reference>
<keyword evidence="2" id="KW-1185">Reference proteome</keyword>
<evidence type="ECO:0000313" key="2">
    <source>
        <dbReference type="Proteomes" id="UP001433508"/>
    </source>
</evidence>
<dbReference type="Proteomes" id="UP001433508">
    <property type="component" value="Unassembled WGS sequence"/>
</dbReference>
<evidence type="ECO:0000313" key="1">
    <source>
        <dbReference type="EMBL" id="KAK9239107.1"/>
    </source>
</evidence>
<comment type="caution">
    <text evidence="1">The sequence shown here is derived from an EMBL/GenBank/DDBJ whole genome shotgun (WGS) entry which is preliminary data.</text>
</comment>
<name>A0ACC3T898_LIPKO</name>
<organism evidence="1 2">
    <name type="scientific">Lipomyces kononenkoae</name>
    <name type="common">Yeast</name>
    <dbReference type="NCBI Taxonomy" id="34357"/>
    <lineage>
        <taxon>Eukaryota</taxon>
        <taxon>Fungi</taxon>
        <taxon>Dikarya</taxon>
        <taxon>Ascomycota</taxon>
        <taxon>Saccharomycotina</taxon>
        <taxon>Lipomycetes</taxon>
        <taxon>Lipomycetales</taxon>
        <taxon>Lipomycetaceae</taxon>
        <taxon>Lipomyces</taxon>
    </lineage>
</organism>
<dbReference type="EMBL" id="MU971349">
    <property type="protein sequence ID" value="KAK9239107.1"/>
    <property type="molecule type" value="Genomic_DNA"/>
</dbReference>
<accession>A0ACC3T898</accession>